<evidence type="ECO:0000313" key="1">
    <source>
        <dbReference type="EMBL" id="EEU99777.1"/>
    </source>
</evidence>
<gene>
    <name evidence="1" type="ORF">ROSINTL182_08338</name>
</gene>
<reference evidence="1 2" key="1">
    <citation type="submission" date="2009-08" db="EMBL/GenBank/DDBJ databases">
        <authorList>
            <person name="Weinstock G."/>
            <person name="Sodergren E."/>
            <person name="Clifton S."/>
            <person name="Fulton L."/>
            <person name="Fulton B."/>
            <person name="Courtney L."/>
            <person name="Fronick C."/>
            <person name="Harrison M."/>
            <person name="Strong C."/>
            <person name="Farmer C."/>
            <person name="Delahaunty K."/>
            <person name="Markovic C."/>
            <person name="Hall O."/>
            <person name="Minx P."/>
            <person name="Tomlinson C."/>
            <person name="Mitreva M."/>
            <person name="Nelson J."/>
            <person name="Hou S."/>
            <person name="Wollam A."/>
            <person name="Pepin K.H."/>
            <person name="Johnson M."/>
            <person name="Bhonagiri V."/>
            <person name="Nash W.E."/>
            <person name="Warren W."/>
            <person name="Chinwalla A."/>
            <person name="Mardis E.R."/>
            <person name="Wilson R.K."/>
        </authorList>
    </citation>
    <scope>NUCLEOTIDE SEQUENCE [LARGE SCALE GENOMIC DNA]</scope>
    <source>
        <strain evidence="1 2">L1-82</strain>
    </source>
</reference>
<dbReference type="Proteomes" id="UP000004828">
    <property type="component" value="Unassembled WGS sequence"/>
</dbReference>
<dbReference type="AlphaFoldDB" id="C7GEI6"/>
<name>C7GEI6_9FIRM</name>
<proteinExistence type="predicted"/>
<dbReference type="EMBL" id="ABYJ02000174">
    <property type="protein sequence ID" value="EEU99777.1"/>
    <property type="molecule type" value="Genomic_DNA"/>
</dbReference>
<comment type="caution">
    <text evidence="1">The sequence shown here is derived from an EMBL/GenBank/DDBJ whole genome shotgun (WGS) entry which is preliminary data.</text>
</comment>
<accession>C7GEI6</accession>
<protein>
    <submittedName>
        <fullName evidence="1">Uncharacterized protein</fullName>
    </submittedName>
</protein>
<evidence type="ECO:0000313" key="2">
    <source>
        <dbReference type="Proteomes" id="UP000004828"/>
    </source>
</evidence>
<dbReference type="HOGENOM" id="CLU_3316320_0_0_9"/>
<sequence>MSEAQSQSGPFMDGRTRQYKVKKQGHKLLFFYFIGNCPL</sequence>
<organism evidence="1 2">
    <name type="scientific">Roseburia intestinalis L1-82</name>
    <dbReference type="NCBI Taxonomy" id="536231"/>
    <lineage>
        <taxon>Bacteria</taxon>
        <taxon>Bacillati</taxon>
        <taxon>Bacillota</taxon>
        <taxon>Clostridia</taxon>
        <taxon>Lachnospirales</taxon>
        <taxon>Lachnospiraceae</taxon>
        <taxon>Roseburia</taxon>
    </lineage>
</organism>